<feature type="repeat" description="WD" evidence="3">
    <location>
        <begin position="550"/>
        <end position="574"/>
    </location>
</feature>
<gene>
    <name evidence="5" type="ORF">HPP92_021742</name>
</gene>
<dbReference type="SMART" id="SM00320">
    <property type="entry name" value="WD40"/>
    <property type="match status" value="6"/>
</dbReference>
<dbReference type="InterPro" id="IPR049916">
    <property type="entry name" value="WDR72-like"/>
</dbReference>
<evidence type="ECO:0000256" key="2">
    <source>
        <dbReference type="ARBA" id="ARBA00022737"/>
    </source>
</evidence>
<evidence type="ECO:0000256" key="4">
    <source>
        <dbReference type="SAM" id="MobiDB-lite"/>
    </source>
</evidence>
<dbReference type="SUPFAM" id="SSF50978">
    <property type="entry name" value="WD40 repeat-like"/>
    <property type="match status" value="1"/>
</dbReference>
<organism evidence="5 6">
    <name type="scientific">Vanilla planifolia</name>
    <name type="common">Vanilla</name>
    <dbReference type="NCBI Taxonomy" id="51239"/>
    <lineage>
        <taxon>Eukaryota</taxon>
        <taxon>Viridiplantae</taxon>
        <taxon>Streptophyta</taxon>
        <taxon>Embryophyta</taxon>
        <taxon>Tracheophyta</taxon>
        <taxon>Spermatophyta</taxon>
        <taxon>Magnoliopsida</taxon>
        <taxon>Liliopsida</taxon>
        <taxon>Asparagales</taxon>
        <taxon>Orchidaceae</taxon>
        <taxon>Vanilloideae</taxon>
        <taxon>Vanilleae</taxon>
        <taxon>Vanilla</taxon>
    </lineage>
</organism>
<dbReference type="EMBL" id="JADCNL010000011">
    <property type="protein sequence ID" value="KAG0461445.1"/>
    <property type="molecule type" value="Genomic_DNA"/>
</dbReference>
<sequence>MKCPALACLWSPSPPSHCITSVAVVGHNPAYIFTGGSDGAIVLWKIVGGDVRPLALLCGHAVEIVDFASCFPDAIDPEPSNTNPVMHCPEVLSASADGVVCVWSTSSFRCRRRRKLPPWAGNPSHLAAVPFFPHVCFVCKSGESSKSSVLIVDSGTLLVVQTVFHGSLGIELVKSMQIMVDETEKGNYGVFLVDGSGKVQLLALSKDSGDDGEGSSSVNGGFSSDSLTSGSGESLSSESMKASVVAQKGTLLALVYESRCEFRNISSGMVLGEISLRSIELGSGDSSKNLTLLGGMFLYNGLSGGVSEIHVSDEHSPKRFVLWYSDGSAVVFNISVSDAAFDTQLVCEVPSEPLASGGRQLFCFVQLNDSLVRLESVSISVGGLLAWKPNISVWSMSKLQSVRENEHGNFCSCLLLGKGSFSGFQPYHHNEELDGEFNCSFRQRSAPVDVLNDGNTDGILVSLERFISSSMVLSEDFYSPHAVVYGFYNGEIEVVSFLNQSLDANSTGTNLANHANLHAIECSFSGHTGGILCLAAHYMPTSASSSNFQRILVSGSIDCTVRLWDLDSKRPLLVMHHHIAPVKQIIMPPALTDRPWKDCFLSVGEDGCVALVSFETLHVERMFPGHPGCPAVVAWDNKRGYLACLCRSMSKPSDSVSVLWLWDMKSGALERIIRGSASHSMLEHFCSGISINVISGSILGGTTSASTLLVPLSYDSGSFRPGTTSSDVERNEVPKGKMVQPNRRGMDFPELCNYLTKSNDGKLPYGHSAYDANSGLTRNNSAGLISSHQFSKSKKHPIICSCPFPGIASLEFELSSLASLSHAQSGNENYVSHDINRAMEHALQGESSKASIVTEMDRSHAVKDTIEGYLLRFSLCFLHLWDIDLELDKQLKEEMNVSKPNSFQIAAGILGDRGSMTLMFPGLFATLELWKSSSEYCAMRSLTIVSLAQCVIGLYRSTTIASSVLAAFYTRNFAEKVPEIKPPLLQLLVSFWQDPSEHVRMAARSVFHCAAPRSIPHPLYGRKTFCSGATPSPVNGKDEHIHSENDQISGSGYTVCEITIQTSSITDHEIVSWLESFEIHEWVSCIGGTRQDAMASQIIVAAALVVWYPSKVKDNLASLVVERLVKLVMSMNNKFSSTAAELLAEGMENTWKFCLGSQIPSLVGDIYFQIECLAVTPAKNAKDDPSMTTNILESLVGILLPSLAMADITGFLKVIEDQIWSTSSDSPVHLISLKTLFRIVRGSPKPLALHLDKVVNYVIQTMDPGNLVMRKACLKISLIVLKEISRILPMVAMNESSTRLAVGDAIGDICCATIHVYDIESVSKIKILDASGPLGLPHLIEGVSNSKMATAISALSFSPDGEGLVAFSENGLMIRWWSLGIAWWEKLSRNFVPVQCTKLIFVPPWEGFSPNSSRSSIMANIMGKDRCVDSEVKVRETDEAERLRHLLHNLDLSYRLQWVGGRNVLLTRHGQELGTFPL</sequence>
<dbReference type="InterPro" id="IPR015943">
    <property type="entry name" value="WD40/YVTN_repeat-like_dom_sf"/>
</dbReference>
<dbReference type="InterPro" id="IPR001680">
    <property type="entry name" value="WD40_rpt"/>
</dbReference>
<dbReference type="PANTHER" id="PTHR44099">
    <property type="entry name" value="RABCONNECTIN-3B, ISOFORM A"/>
    <property type="match status" value="1"/>
</dbReference>
<dbReference type="Gene3D" id="2.130.10.10">
    <property type="entry name" value="YVTN repeat-like/Quinoprotein amine dehydrogenase"/>
    <property type="match status" value="2"/>
</dbReference>
<dbReference type="PANTHER" id="PTHR44099:SF4">
    <property type="entry name" value="RABCONNECTIN-3B, ISOFORM A"/>
    <property type="match status" value="1"/>
</dbReference>
<keyword evidence="1 3" id="KW-0853">WD repeat</keyword>
<dbReference type="InterPro" id="IPR016024">
    <property type="entry name" value="ARM-type_fold"/>
</dbReference>
<protein>
    <submittedName>
        <fullName evidence="5">Uncharacterized protein</fullName>
    </submittedName>
</protein>
<reference evidence="5 6" key="1">
    <citation type="journal article" date="2020" name="Nat. Food">
        <title>A phased Vanilla planifolia genome enables genetic improvement of flavour and production.</title>
        <authorList>
            <person name="Hasing T."/>
            <person name="Tang H."/>
            <person name="Brym M."/>
            <person name="Khazi F."/>
            <person name="Huang T."/>
            <person name="Chambers A.H."/>
        </authorList>
    </citation>
    <scope>NUCLEOTIDE SEQUENCE [LARGE SCALE GENOMIC DNA]</scope>
    <source>
        <tissue evidence="5">Leaf</tissue>
    </source>
</reference>
<feature type="region of interest" description="Disordered" evidence="4">
    <location>
        <begin position="206"/>
        <end position="234"/>
    </location>
</feature>
<evidence type="ECO:0000313" key="6">
    <source>
        <dbReference type="Proteomes" id="UP000636800"/>
    </source>
</evidence>
<evidence type="ECO:0000256" key="1">
    <source>
        <dbReference type="ARBA" id="ARBA00022574"/>
    </source>
</evidence>
<accession>A0A835PZF3</accession>
<keyword evidence="2" id="KW-0677">Repeat</keyword>
<keyword evidence="6" id="KW-1185">Reference proteome</keyword>
<proteinExistence type="predicted"/>
<comment type="caution">
    <text evidence="5">The sequence shown here is derived from an EMBL/GenBank/DDBJ whole genome shotgun (WGS) entry which is preliminary data.</text>
</comment>
<dbReference type="PROSITE" id="PS00678">
    <property type="entry name" value="WD_REPEATS_1"/>
    <property type="match status" value="1"/>
</dbReference>
<evidence type="ECO:0000313" key="5">
    <source>
        <dbReference type="EMBL" id="KAG0461445.1"/>
    </source>
</evidence>
<feature type="compositionally biased region" description="Low complexity" evidence="4">
    <location>
        <begin position="214"/>
        <end position="234"/>
    </location>
</feature>
<dbReference type="InterPro" id="IPR036322">
    <property type="entry name" value="WD40_repeat_dom_sf"/>
</dbReference>
<dbReference type="SUPFAM" id="SSF48371">
    <property type="entry name" value="ARM repeat"/>
    <property type="match status" value="1"/>
</dbReference>
<dbReference type="SUPFAM" id="SSF82171">
    <property type="entry name" value="DPP6 N-terminal domain-like"/>
    <property type="match status" value="1"/>
</dbReference>
<dbReference type="Pfam" id="PF00400">
    <property type="entry name" value="WD40"/>
    <property type="match status" value="1"/>
</dbReference>
<dbReference type="OrthoDB" id="4062651at2759"/>
<evidence type="ECO:0000256" key="3">
    <source>
        <dbReference type="PROSITE-ProRule" id="PRU00221"/>
    </source>
</evidence>
<dbReference type="PROSITE" id="PS50082">
    <property type="entry name" value="WD_REPEATS_2"/>
    <property type="match status" value="1"/>
</dbReference>
<name>A0A835PZF3_VANPL</name>
<dbReference type="GO" id="GO:0005737">
    <property type="term" value="C:cytoplasm"/>
    <property type="evidence" value="ECO:0007669"/>
    <property type="project" value="TreeGrafter"/>
</dbReference>
<dbReference type="InterPro" id="IPR019775">
    <property type="entry name" value="WD40_repeat_CS"/>
</dbReference>
<dbReference type="Proteomes" id="UP000636800">
    <property type="component" value="Chromosome 11"/>
</dbReference>